<organism evidence="1">
    <name type="scientific">Siphoviridae sp. cttFh17</name>
    <dbReference type="NCBI Taxonomy" id="2826491"/>
    <lineage>
        <taxon>Viruses</taxon>
        <taxon>Duplodnaviria</taxon>
        <taxon>Heunggongvirae</taxon>
        <taxon>Uroviricota</taxon>
        <taxon>Caudoviricetes</taxon>
    </lineage>
</organism>
<accession>A0A8S5NIM6</accession>
<sequence length="83" mass="9683">MNIMNCTCEYCGQLHHIPGCPNYREYKSNIICSECGEEICIGDKYVQNDVGQYAHIDCFDRTEDMAIFLGYRIYEMTEDDYGE</sequence>
<name>A0A8S5NIM6_9CAUD</name>
<evidence type="ECO:0000313" key="1">
    <source>
        <dbReference type="EMBL" id="DAD94529.1"/>
    </source>
</evidence>
<proteinExistence type="predicted"/>
<protein>
    <submittedName>
        <fullName evidence="1">Zinc-ribbon domain protein</fullName>
    </submittedName>
</protein>
<reference evidence="1" key="1">
    <citation type="journal article" date="2021" name="Proc. Natl. Acad. Sci. U.S.A.">
        <title>A Catalog of Tens of Thousands of Viruses from Human Metagenomes Reveals Hidden Associations with Chronic Diseases.</title>
        <authorList>
            <person name="Tisza M.J."/>
            <person name="Buck C.B."/>
        </authorList>
    </citation>
    <scope>NUCLEOTIDE SEQUENCE</scope>
    <source>
        <strain evidence="1">CttFh17</strain>
    </source>
</reference>
<dbReference type="EMBL" id="BK015176">
    <property type="protein sequence ID" value="DAD94529.1"/>
    <property type="molecule type" value="Genomic_DNA"/>
</dbReference>